<accession>A0A7J8TBF2</accession>
<evidence type="ECO:0000313" key="1">
    <source>
        <dbReference type="EMBL" id="MBA0635525.1"/>
    </source>
</evidence>
<dbReference type="PANTHER" id="PTHR46033">
    <property type="entry name" value="PROTEIN MAIN-LIKE 2"/>
    <property type="match status" value="1"/>
</dbReference>
<feature type="non-terminal residue" evidence="1">
    <location>
        <position position="1"/>
    </location>
</feature>
<evidence type="ECO:0008006" key="3">
    <source>
        <dbReference type="Google" id="ProtNLM"/>
    </source>
</evidence>
<name>A0A7J8TBF2_GOSDV</name>
<dbReference type="Proteomes" id="UP000593561">
    <property type="component" value="Unassembled WGS sequence"/>
</dbReference>
<sequence length="199" mass="23439">NEFLARDHYRPRVQVGPETHQRVDREVETRDAHIPSSMQRVYHHFGGRVVTTEIAGGWIKMGWLRDIFSEPGNDSTKVERIRYARTYILEMIGGYLMLELSRNLVHLRWLLKLVDFRVAGEFSWGSAVSETLYREMYEATPATKAKIREIRAVIPDEFFQNLNIWHVKVPLVNYATVEMHQIDRVLRQFRFRESIPVAP</sequence>
<reference evidence="1 2" key="1">
    <citation type="journal article" date="2019" name="Genome Biol. Evol.">
        <title>Insights into the evolution of the New World diploid cottons (Gossypium, subgenus Houzingenia) based on genome sequencing.</title>
        <authorList>
            <person name="Grover C.E."/>
            <person name="Arick M.A. 2nd"/>
            <person name="Thrash A."/>
            <person name="Conover J.L."/>
            <person name="Sanders W.S."/>
            <person name="Peterson D.G."/>
            <person name="Frelichowski J.E."/>
            <person name="Scheffler J.A."/>
            <person name="Scheffler B.E."/>
            <person name="Wendel J.F."/>
        </authorList>
    </citation>
    <scope>NUCLEOTIDE SEQUENCE [LARGE SCALE GENOMIC DNA]</scope>
    <source>
        <strain evidence="1">27</strain>
        <tissue evidence="1">Leaf</tissue>
    </source>
</reference>
<dbReference type="GO" id="GO:0010073">
    <property type="term" value="P:meristem maintenance"/>
    <property type="evidence" value="ECO:0007669"/>
    <property type="project" value="InterPro"/>
</dbReference>
<evidence type="ECO:0000313" key="2">
    <source>
        <dbReference type="Proteomes" id="UP000593561"/>
    </source>
</evidence>
<protein>
    <recommendedName>
        <fullName evidence="3">Aminotransferase-like plant mobile domain-containing protein</fullName>
    </recommendedName>
</protein>
<dbReference type="InterPro" id="IPR044824">
    <property type="entry name" value="MAIN-like"/>
</dbReference>
<organism evidence="1 2">
    <name type="scientific">Gossypium davidsonii</name>
    <name type="common">Davidson's cotton</name>
    <name type="synonym">Gossypium klotzschianum subsp. davidsonii</name>
    <dbReference type="NCBI Taxonomy" id="34287"/>
    <lineage>
        <taxon>Eukaryota</taxon>
        <taxon>Viridiplantae</taxon>
        <taxon>Streptophyta</taxon>
        <taxon>Embryophyta</taxon>
        <taxon>Tracheophyta</taxon>
        <taxon>Spermatophyta</taxon>
        <taxon>Magnoliopsida</taxon>
        <taxon>eudicotyledons</taxon>
        <taxon>Gunneridae</taxon>
        <taxon>Pentapetalae</taxon>
        <taxon>rosids</taxon>
        <taxon>malvids</taxon>
        <taxon>Malvales</taxon>
        <taxon>Malvaceae</taxon>
        <taxon>Malvoideae</taxon>
        <taxon>Gossypium</taxon>
    </lineage>
</organism>
<gene>
    <name evidence="1" type="ORF">Godav_022224</name>
</gene>
<comment type="caution">
    <text evidence="1">The sequence shown here is derived from an EMBL/GenBank/DDBJ whole genome shotgun (WGS) entry which is preliminary data.</text>
</comment>
<dbReference type="PANTHER" id="PTHR46033:SF8">
    <property type="entry name" value="PROTEIN MAINTENANCE OF MERISTEMS-LIKE"/>
    <property type="match status" value="1"/>
</dbReference>
<keyword evidence="2" id="KW-1185">Reference proteome</keyword>
<feature type="non-terminal residue" evidence="1">
    <location>
        <position position="199"/>
    </location>
</feature>
<proteinExistence type="predicted"/>
<dbReference type="AlphaFoldDB" id="A0A7J8TBF2"/>
<dbReference type="EMBL" id="JABFAC010242133">
    <property type="protein sequence ID" value="MBA0635525.1"/>
    <property type="molecule type" value="Genomic_DNA"/>
</dbReference>